<dbReference type="AlphaFoldDB" id="A0A1F4Q4T1"/>
<dbReference type="GO" id="GO:0004803">
    <property type="term" value="F:transposase activity"/>
    <property type="evidence" value="ECO:0007669"/>
    <property type="project" value="InterPro"/>
</dbReference>
<accession>A0A1F4Q4T1</accession>
<evidence type="ECO:0000313" key="3">
    <source>
        <dbReference type="Proteomes" id="UP000178724"/>
    </source>
</evidence>
<protein>
    <recommendedName>
        <fullName evidence="1">Transposase IS200-like domain-containing protein</fullName>
    </recommendedName>
</protein>
<evidence type="ECO:0000259" key="1">
    <source>
        <dbReference type="Pfam" id="PF01797"/>
    </source>
</evidence>
<dbReference type="SUPFAM" id="SSF143422">
    <property type="entry name" value="Transposase IS200-like"/>
    <property type="match status" value="1"/>
</dbReference>
<dbReference type="GO" id="GO:0003677">
    <property type="term" value="F:DNA binding"/>
    <property type="evidence" value="ECO:0007669"/>
    <property type="project" value="InterPro"/>
</dbReference>
<dbReference type="Pfam" id="PF01797">
    <property type="entry name" value="Y1_Tnp"/>
    <property type="match status" value="1"/>
</dbReference>
<sequence length="107" mass="12236">MTMIKGISAREIFKKYPGNRFKFRKLWGRGYHAVEVKDQESLNRTIDYINNQKIDGIDKRALRGRKPRSSFAGFLPTRAGFQLSQNSREHASELAADFQRVSGGSTK</sequence>
<dbReference type="InterPro" id="IPR002686">
    <property type="entry name" value="Transposase_17"/>
</dbReference>
<evidence type="ECO:0000313" key="2">
    <source>
        <dbReference type="EMBL" id="OGB90859.1"/>
    </source>
</evidence>
<comment type="caution">
    <text evidence="2">The sequence shown here is derived from an EMBL/GenBank/DDBJ whole genome shotgun (WGS) entry which is preliminary data.</text>
</comment>
<dbReference type="Gene3D" id="3.30.70.1290">
    <property type="entry name" value="Transposase IS200-like"/>
    <property type="match status" value="1"/>
</dbReference>
<dbReference type="EMBL" id="METM01000003">
    <property type="protein sequence ID" value="OGB90859.1"/>
    <property type="molecule type" value="Genomic_DNA"/>
</dbReference>
<dbReference type="Proteomes" id="UP000178724">
    <property type="component" value="Unassembled WGS sequence"/>
</dbReference>
<name>A0A1F4Q4T1_UNCSA</name>
<gene>
    <name evidence="2" type="ORF">A2625_07455</name>
</gene>
<proteinExistence type="predicted"/>
<organism evidence="2 3">
    <name type="scientific">candidate division WOR-1 bacterium RIFCSPHIGHO2_01_FULL_53_15</name>
    <dbReference type="NCBI Taxonomy" id="1802564"/>
    <lineage>
        <taxon>Bacteria</taxon>
        <taxon>Bacillati</taxon>
        <taxon>Saganbacteria</taxon>
    </lineage>
</organism>
<dbReference type="GO" id="GO:0006313">
    <property type="term" value="P:DNA transposition"/>
    <property type="evidence" value="ECO:0007669"/>
    <property type="project" value="InterPro"/>
</dbReference>
<reference evidence="2 3" key="1">
    <citation type="journal article" date="2016" name="Nat. Commun.">
        <title>Thousands of microbial genomes shed light on interconnected biogeochemical processes in an aquifer system.</title>
        <authorList>
            <person name="Anantharaman K."/>
            <person name="Brown C.T."/>
            <person name="Hug L.A."/>
            <person name="Sharon I."/>
            <person name="Castelle C.J."/>
            <person name="Probst A.J."/>
            <person name="Thomas B.C."/>
            <person name="Singh A."/>
            <person name="Wilkins M.J."/>
            <person name="Karaoz U."/>
            <person name="Brodie E.L."/>
            <person name="Williams K.H."/>
            <person name="Hubbard S.S."/>
            <person name="Banfield J.F."/>
        </authorList>
    </citation>
    <scope>NUCLEOTIDE SEQUENCE [LARGE SCALE GENOMIC DNA]</scope>
</reference>
<feature type="domain" description="Transposase IS200-like" evidence="1">
    <location>
        <begin position="1"/>
        <end position="52"/>
    </location>
</feature>
<dbReference type="InterPro" id="IPR036515">
    <property type="entry name" value="Transposase_17_sf"/>
</dbReference>